<dbReference type="GO" id="GO:0000398">
    <property type="term" value="P:mRNA splicing, via spliceosome"/>
    <property type="evidence" value="ECO:0007669"/>
    <property type="project" value="InterPro"/>
</dbReference>
<evidence type="ECO:0000256" key="1">
    <source>
        <dbReference type="ARBA" id="ARBA00005595"/>
    </source>
</evidence>
<dbReference type="EMBL" id="JAVRQU010000006">
    <property type="protein sequence ID" value="KAK5701778.1"/>
    <property type="molecule type" value="Genomic_DNA"/>
</dbReference>
<evidence type="ECO:0000313" key="3">
    <source>
        <dbReference type="EMBL" id="KAK5701778.1"/>
    </source>
</evidence>
<name>A0AAN7VTR2_9PEZI</name>
<dbReference type="AlphaFoldDB" id="A0AAN7VTR2"/>
<feature type="region of interest" description="Disordered" evidence="2">
    <location>
        <begin position="246"/>
        <end position="295"/>
    </location>
</feature>
<reference evidence="3" key="1">
    <citation type="submission" date="2023-08" db="EMBL/GenBank/DDBJ databases">
        <title>Black Yeasts Isolated from many extreme environments.</title>
        <authorList>
            <person name="Coleine C."/>
            <person name="Stajich J.E."/>
            <person name="Selbmann L."/>
        </authorList>
    </citation>
    <scope>NUCLEOTIDE SEQUENCE</scope>
    <source>
        <strain evidence="3">CCFEE 5810</strain>
    </source>
</reference>
<accession>A0AAN7VTR2</accession>
<dbReference type="Pfam" id="PF04502">
    <property type="entry name" value="Saf4_Yju2"/>
    <property type="match status" value="1"/>
</dbReference>
<feature type="compositionally biased region" description="Basic and acidic residues" evidence="2">
    <location>
        <begin position="267"/>
        <end position="277"/>
    </location>
</feature>
<evidence type="ECO:0000313" key="4">
    <source>
        <dbReference type="Proteomes" id="UP001310594"/>
    </source>
</evidence>
<organism evidence="3 4">
    <name type="scientific">Elasticomyces elasticus</name>
    <dbReference type="NCBI Taxonomy" id="574655"/>
    <lineage>
        <taxon>Eukaryota</taxon>
        <taxon>Fungi</taxon>
        <taxon>Dikarya</taxon>
        <taxon>Ascomycota</taxon>
        <taxon>Pezizomycotina</taxon>
        <taxon>Dothideomycetes</taxon>
        <taxon>Dothideomycetidae</taxon>
        <taxon>Mycosphaerellales</taxon>
        <taxon>Teratosphaeriaceae</taxon>
        <taxon>Elasticomyces</taxon>
    </lineage>
</organism>
<gene>
    <name evidence="3" type="primary">saf4</name>
    <name evidence="3" type="ORF">LTR97_004596</name>
</gene>
<evidence type="ECO:0000256" key="2">
    <source>
        <dbReference type="SAM" id="MobiDB-lite"/>
    </source>
</evidence>
<dbReference type="PANTHER" id="PTHR12111">
    <property type="entry name" value="SPLICING FACTOR YJU2"/>
    <property type="match status" value="1"/>
</dbReference>
<proteinExistence type="inferred from homology"/>
<feature type="region of interest" description="Disordered" evidence="2">
    <location>
        <begin position="11"/>
        <end position="36"/>
    </location>
</feature>
<protein>
    <submittedName>
        <fullName evidence="3">Protein saf4</fullName>
    </submittedName>
</protein>
<comment type="similarity">
    <text evidence="1">Belongs to the CWC16 family.</text>
</comment>
<sequence length="295" mass="33107">MQGFNMGRYVPPDLEGTASGNNIHKKRAPGTLRKDGTQTVRFEMPYAVFCHTCKPAQIIGQGVRFNAVKTKVGNYFSTPIWQFTLKHTACGGAIEITTDPKNTAYVVTKGGKARDYGDYDDRARKEGEGGMPILTAEERERRRDDAFAQLEGKVDEKQAVKDNSKRIEELYRSGERDWDDPWTANKRMRTTFRHERKARKREEEATEALKARLGTDIELLPGTEEDVKRSKLVTFGDVDGEARSRAANKALFEKRSPSSHVSAPSKVAKESRKDALRRQLVGNTRAALDPFADPG</sequence>
<dbReference type="PANTHER" id="PTHR12111:SF2">
    <property type="entry name" value="SPLICING FACTOR YJU2B-RELATED"/>
    <property type="match status" value="1"/>
</dbReference>
<dbReference type="InterPro" id="IPR007590">
    <property type="entry name" value="Saf4/Yju2"/>
</dbReference>
<dbReference type="GO" id="GO:0005684">
    <property type="term" value="C:U2-type spliceosomal complex"/>
    <property type="evidence" value="ECO:0007669"/>
    <property type="project" value="TreeGrafter"/>
</dbReference>
<dbReference type="GO" id="GO:0071014">
    <property type="term" value="C:post-mRNA release spliceosomal complex"/>
    <property type="evidence" value="ECO:0007669"/>
    <property type="project" value="TreeGrafter"/>
</dbReference>
<dbReference type="Proteomes" id="UP001310594">
    <property type="component" value="Unassembled WGS sequence"/>
</dbReference>
<comment type="caution">
    <text evidence="3">The sequence shown here is derived from an EMBL/GenBank/DDBJ whole genome shotgun (WGS) entry which is preliminary data.</text>
</comment>